<name>A0ACD5YY63_AVESA</name>
<dbReference type="Proteomes" id="UP001732700">
    <property type="component" value="Chromosome 6A"/>
</dbReference>
<keyword evidence="2" id="KW-1185">Reference proteome</keyword>
<reference evidence="1" key="1">
    <citation type="submission" date="2021-05" db="EMBL/GenBank/DDBJ databases">
        <authorList>
            <person name="Scholz U."/>
            <person name="Mascher M."/>
            <person name="Fiebig A."/>
        </authorList>
    </citation>
    <scope>NUCLEOTIDE SEQUENCE [LARGE SCALE GENOMIC DNA]</scope>
</reference>
<protein>
    <submittedName>
        <fullName evidence="1">Uncharacterized protein</fullName>
    </submittedName>
</protein>
<reference evidence="1" key="2">
    <citation type="submission" date="2025-09" db="UniProtKB">
        <authorList>
            <consortium name="EnsemblPlants"/>
        </authorList>
    </citation>
    <scope>IDENTIFICATION</scope>
</reference>
<proteinExistence type="predicted"/>
<sequence>MTGTELVAYAWKEWGLQALVLLSFTLQVTLLIFAEFRRSMDSSVLRAVLWSAYLLADSTAIYVLGHMSVITSSSRSPEHELMAFWAPFLLLHLGGQDNITAYAIEDNRLWLRHLQTFVVQVAAAAYVLYQSGILGGGRSSLLQQAAILMLVVGVVKYGERVWTLKCADSSPSGKNYRSFEPAGVAFSYNFDKTISLVTPATGVRDTESLLLTAHLTLDVAKELFKGRLPYGVDYRHVSDLKEEEVCKVVEMQLSLMHDVFYTKLQVTRSWYCLCVRVFAMLCTAVALLLFHLWASANRRHSKHSSRVDVGVTYALLVGAVILEMMWMFRAMFSSWTCALLAMRCNTSLVVSLRRLVRAAEWRRNHWSGSIGQQDLLELYARSKASKMSRIARCIGVEDTWNTLAYTGSSIPVSACIKQLLVKQVVKSKGVLVGSPDHILNSRGRAALNSFRLYDTLAWSVDDTNQLEEMIITWHIATAVYHRWYKDHREQTQQPRQADNLAKAAVALSNYMLYLLAARPDMLPPIASRNAFVETCFGLTCLVCASAEDLATIFHRYGDAVNTTGGPRFKFDTVVPVPAGISRSLENNRALKRGCRLGAILVSKEVELRQAEAGDSPAEEDMMLELIAEVWLEILCYAGHRCSADSHAKALSSGGELITVAALLLKYYITLGYLSQDPSERSGFSLQ</sequence>
<accession>A0ACD5YY63</accession>
<evidence type="ECO:0000313" key="2">
    <source>
        <dbReference type="Proteomes" id="UP001732700"/>
    </source>
</evidence>
<evidence type="ECO:0000313" key="1">
    <source>
        <dbReference type="EnsemblPlants" id="AVESA.00010b.r2.6AG1058820.1.CDS.1"/>
    </source>
</evidence>
<organism evidence="1 2">
    <name type="scientific">Avena sativa</name>
    <name type="common">Oat</name>
    <dbReference type="NCBI Taxonomy" id="4498"/>
    <lineage>
        <taxon>Eukaryota</taxon>
        <taxon>Viridiplantae</taxon>
        <taxon>Streptophyta</taxon>
        <taxon>Embryophyta</taxon>
        <taxon>Tracheophyta</taxon>
        <taxon>Spermatophyta</taxon>
        <taxon>Magnoliopsida</taxon>
        <taxon>Liliopsida</taxon>
        <taxon>Poales</taxon>
        <taxon>Poaceae</taxon>
        <taxon>BOP clade</taxon>
        <taxon>Pooideae</taxon>
        <taxon>Poodae</taxon>
        <taxon>Poeae</taxon>
        <taxon>Poeae Chloroplast Group 1 (Aveneae type)</taxon>
        <taxon>Aveninae</taxon>
        <taxon>Avena</taxon>
    </lineage>
</organism>
<dbReference type="EnsemblPlants" id="AVESA.00010b.r2.6AG1058820.1">
    <property type="protein sequence ID" value="AVESA.00010b.r2.6AG1058820.1.CDS.1"/>
    <property type="gene ID" value="AVESA.00010b.r2.6AG1058820"/>
</dbReference>